<evidence type="ECO:0000259" key="2">
    <source>
        <dbReference type="Pfam" id="PF20169"/>
    </source>
</evidence>
<dbReference type="InterPro" id="IPR046667">
    <property type="entry name" value="DUF6537"/>
</dbReference>
<proteinExistence type="predicted"/>
<keyword evidence="1" id="KW-0472">Membrane</keyword>
<sequence length="165" mass="19424">RADQGYAATRAVIWNLAKLMIVKDVFYVSYLLTRYEKLKRDRQKYQVNMAGGDKIRYKRTFHPRILGYRLDIKLPHFTTRIMARLKFIRVLSQVSRQKERAFLGWYLGLVEGFARDGDLSYEQEVEILDSPAEVRGYAELREERMTQAREKVESITLASRKKAIA</sequence>
<comment type="caution">
    <text evidence="3">The sequence shown here is derived from an EMBL/GenBank/DDBJ whole genome shotgun (WGS) entry which is preliminary data.</text>
</comment>
<organism evidence="3">
    <name type="scientific">marine sediment metagenome</name>
    <dbReference type="NCBI Taxonomy" id="412755"/>
    <lineage>
        <taxon>unclassified sequences</taxon>
        <taxon>metagenomes</taxon>
        <taxon>ecological metagenomes</taxon>
    </lineage>
</organism>
<feature type="domain" description="DUF6537" evidence="2">
    <location>
        <begin position="7"/>
        <end position="153"/>
    </location>
</feature>
<gene>
    <name evidence="3" type="ORF">S01H1_25246</name>
</gene>
<reference evidence="3" key="1">
    <citation type="journal article" date="2014" name="Front. Microbiol.">
        <title>High frequency of phylogenetically diverse reductive dehalogenase-homologous genes in deep subseafloor sedimentary metagenomes.</title>
        <authorList>
            <person name="Kawai M."/>
            <person name="Futagami T."/>
            <person name="Toyoda A."/>
            <person name="Takaki Y."/>
            <person name="Nishi S."/>
            <person name="Hori S."/>
            <person name="Arai W."/>
            <person name="Tsubouchi T."/>
            <person name="Morono Y."/>
            <person name="Uchiyama I."/>
            <person name="Ito T."/>
            <person name="Fujiyama A."/>
            <person name="Inagaki F."/>
            <person name="Takami H."/>
        </authorList>
    </citation>
    <scope>NUCLEOTIDE SEQUENCE</scope>
    <source>
        <strain evidence="3">Expedition CK06-06</strain>
    </source>
</reference>
<dbReference type="EMBL" id="BARS01015225">
    <property type="protein sequence ID" value="GAF88174.1"/>
    <property type="molecule type" value="Genomic_DNA"/>
</dbReference>
<feature type="non-terminal residue" evidence="3">
    <location>
        <position position="1"/>
    </location>
</feature>
<evidence type="ECO:0000256" key="1">
    <source>
        <dbReference type="SAM" id="Phobius"/>
    </source>
</evidence>
<feature type="transmembrane region" description="Helical" evidence="1">
    <location>
        <begin position="12"/>
        <end position="32"/>
    </location>
</feature>
<accession>X0T4M3</accession>
<name>X0T4M3_9ZZZZ</name>
<dbReference type="Pfam" id="PF20169">
    <property type="entry name" value="DUF6537"/>
    <property type="match status" value="1"/>
</dbReference>
<protein>
    <recommendedName>
        <fullName evidence="2">DUF6537 domain-containing protein</fullName>
    </recommendedName>
</protein>
<dbReference type="AlphaFoldDB" id="X0T4M3"/>
<keyword evidence="1" id="KW-1133">Transmembrane helix</keyword>
<keyword evidence="1" id="KW-0812">Transmembrane</keyword>
<evidence type="ECO:0000313" key="3">
    <source>
        <dbReference type="EMBL" id="GAF88174.1"/>
    </source>
</evidence>